<feature type="region of interest" description="Disordered" evidence="6">
    <location>
        <begin position="100"/>
        <end position="261"/>
    </location>
</feature>
<sequence>MSNSFTLGPASEPFSPPENSQSHNSQPKNLHGSESPTSTITRSSKESPNDARQIKSSGSGQPTDGPRAGDADIDDFGLQIRASTRHLQTVSDTSESLEIFHEAIDDLPPKNESKPDEQQYQACDDGKPSIIQSLEGKEEAVPPLNDELESVQRGVEDNEAREADTAPRKEIGNSTVHEGGPLLDPPEEEAQHARGSLSEQNQLQEHSSLEGEVSLPKDALPKDFPAKKHSHARHSSVRASEWSHQRLTEQQNFDDEGSESEWQDMPALGEFDVYDDYGRLVALGSKEDDEGAVYRGLGGAGKGYTRVQLDDDVQSVTSMDEDTGYLFKEGRANSTTVEEELRDPLRQLQATKDLLTEGQRIAYVGVTRLAMYEMTKELEDVIPSKASKKSFQTALDSMKKWGQGIMVHLYNHMDIDTAEQVMIEQLAEHGVQPADLVRPLMQNARVGNPLAGDQNSPSEQTFYATSPRAKDDSRSSFSADTENSSPPPPYRERNDEDVPEVQTPSQLPKSKSIDIDLRWTVLCDLFLLLIADSSYDCRSRCLLERVGKTMDLSWLQICRFEKRVIDALEVEQAADKETWDEATNMENRRKMALTRKYMAMGLATVGGGLVIGLSAGLLAPVIGAGLAAGFTTIGVSGTGAFLGGAGGTALIASGATLTGGSIGMKASNRRTGAVETFEYRPLHNNKQVNLIVTVSGWMNGKLDDVRLPYSTVDPIMGDLYSVYWEPEMLQSMGDTINILATEALSQGLQQVLGNTILVALMGALQLPIVLTKLSYLIDNPWNVSLIRANAAGLILADSIMDRNLGKRPITLVGFSLGSRVIFSCLKELARKGAYGLIQNVYLFGSPIVANKDDYLRARSVVVGRFVNGYSSNDWILGYLFRATSGGIMRVAGLAPVEGIPGLENVDVTNFVDGHMAYRVAIPLLLREMGWEVLSGGFAEIEDPDPGNHAERQRELIREIDEARKEAESNPEQKRFNLFKRGRLAEKRNWETYDPQKFDSARRDSTDSACESGNVLFDIDAIRNELANQQIQVKQLESTLPPIKLELCSVSERVSTSSMSPKHHCPDLQRPKSADVSPPAEKQRENQFFESHASQERNLSTTKLSHHRVATPPGGEDIQMTFDTPYDALSTPSHVAFPTSDVIVAKKPTIPEFRSSATMPAAFSSNTGVSLGTHSLEHNAWAEDEMGQGGGSEIQLSFDGRELDSFVFAEGSKAAACAMIARAKPEASYASTRLTTSNYPGPPLLSQVGGKKTRKDDRYEESAEEEMKKRVYDPATDDEPVSSTDESEHSGISSRSERRIYPAGKTLAQRLVESEGKNFNVGNEKNGTSLRRGKGRPGQTSRQGVKRSTRRNMMVEEEKLPKRAFGGMLDEEDLELFPFISSSQASKRRRVIGYGGLKNIHASPSSFRTLSSGPPASSPEGKQSPGFQDPKATPGSPSLSHKFQKNGESGFRVPLEIEIESPLSKAKSRSEMKDKVSPQMEFRFPSGPDHNDDEDDAVSYSPSARFKEPLAFPNPSLSSLSQDHPLHDLDDEEDDDDESLSSLSSSSSSLFPQWLKEEKLLRGADTARAPAPIDAFCPMCKEPVEPALLQEFLAQNDRRVREQQRFCHSHKQRSAEQEWREKGYPVIDWDTFDERIRGYFSALERILTTGRSFYRNILDSTMKSGKAKNFRLTISGDGLDNMSCGYYGSKGACKMLTAVTIEFSRTLRRLAATDNLINTAGVTGYAQAVLVPELSVLLVKEDMGVDDQGARRILRESIEIGEKLNPAPNDVIPVQEDDYY</sequence>
<proteinExistence type="inferred from homology"/>
<feature type="region of interest" description="Disordered" evidence="6">
    <location>
        <begin position="1232"/>
        <end position="1358"/>
    </location>
</feature>
<keyword evidence="3 7" id="KW-0812">Transmembrane</keyword>
<name>A0A232M6X3_9EURO</name>
<evidence type="ECO:0000256" key="1">
    <source>
        <dbReference type="ARBA" id="ARBA00004141"/>
    </source>
</evidence>
<evidence type="ECO:0000313" key="9">
    <source>
        <dbReference type="EMBL" id="OXV11867.1"/>
    </source>
</evidence>
<feature type="compositionally biased region" description="Polar residues" evidence="6">
    <location>
        <begin position="197"/>
        <end position="206"/>
    </location>
</feature>
<dbReference type="GO" id="GO:0016020">
    <property type="term" value="C:membrane"/>
    <property type="evidence" value="ECO:0007669"/>
    <property type="project" value="UniProtKB-SubCell"/>
</dbReference>
<dbReference type="OrthoDB" id="277931at2759"/>
<gene>
    <name evidence="9" type="ORF">Egran_00372</name>
</gene>
<evidence type="ECO:0000256" key="4">
    <source>
        <dbReference type="ARBA" id="ARBA00022989"/>
    </source>
</evidence>
<feature type="compositionally biased region" description="Acidic residues" evidence="6">
    <location>
        <begin position="252"/>
        <end position="261"/>
    </location>
</feature>
<feature type="compositionally biased region" description="Polar residues" evidence="6">
    <location>
        <begin position="453"/>
        <end position="464"/>
    </location>
</feature>
<feature type="compositionally biased region" description="Polar residues" evidence="6">
    <location>
        <begin position="475"/>
        <end position="484"/>
    </location>
</feature>
<feature type="compositionally biased region" description="Basic and acidic residues" evidence="6">
    <location>
        <begin position="1063"/>
        <end position="1072"/>
    </location>
</feature>
<evidence type="ECO:0000259" key="8">
    <source>
        <dbReference type="SMART" id="SM01312"/>
    </source>
</evidence>
<evidence type="ECO:0000256" key="6">
    <source>
        <dbReference type="SAM" id="MobiDB-lite"/>
    </source>
</evidence>
<feature type="domain" description="Restriction of telomere capping protein 4 C-terminal" evidence="8">
    <location>
        <begin position="1645"/>
        <end position="1766"/>
    </location>
</feature>
<evidence type="ECO:0000313" key="10">
    <source>
        <dbReference type="Proteomes" id="UP000243515"/>
    </source>
</evidence>
<dbReference type="Proteomes" id="UP000243515">
    <property type="component" value="Unassembled WGS sequence"/>
</dbReference>
<reference evidence="9 10" key="1">
    <citation type="journal article" date="2015" name="Environ. Microbiol.">
        <title>Metagenome sequence of Elaphomyces granulatus from sporocarp tissue reveals Ascomycota ectomycorrhizal fingerprints of genome expansion and a Proteobacteria-rich microbiome.</title>
        <authorList>
            <person name="Quandt C.A."/>
            <person name="Kohler A."/>
            <person name="Hesse C.N."/>
            <person name="Sharpton T.J."/>
            <person name="Martin F."/>
            <person name="Spatafora J.W."/>
        </authorList>
    </citation>
    <scope>NUCLEOTIDE SEQUENCE [LARGE SCALE GENOMIC DNA]</scope>
    <source>
        <strain evidence="9 10">OSC145934</strain>
    </source>
</reference>
<dbReference type="PANTHER" id="PTHR17920:SF3">
    <property type="entry name" value="TRANSMEMBRANE AND COILED-COIL DOMAIN-CONTAINING PROTEIN 4"/>
    <property type="match status" value="1"/>
</dbReference>
<evidence type="ECO:0000256" key="3">
    <source>
        <dbReference type="ARBA" id="ARBA00022692"/>
    </source>
</evidence>
<dbReference type="InterPro" id="IPR029058">
    <property type="entry name" value="AB_hydrolase_fold"/>
</dbReference>
<dbReference type="Pfam" id="PF14474">
    <property type="entry name" value="RTC4"/>
    <property type="match status" value="1"/>
</dbReference>
<organism evidence="9 10">
    <name type="scientific">Elaphomyces granulatus</name>
    <dbReference type="NCBI Taxonomy" id="519963"/>
    <lineage>
        <taxon>Eukaryota</taxon>
        <taxon>Fungi</taxon>
        <taxon>Dikarya</taxon>
        <taxon>Ascomycota</taxon>
        <taxon>Pezizomycotina</taxon>
        <taxon>Eurotiomycetes</taxon>
        <taxon>Eurotiomycetidae</taxon>
        <taxon>Eurotiales</taxon>
        <taxon>Elaphomycetaceae</taxon>
        <taxon>Elaphomyces</taxon>
    </lineage>
</organism>
<keyword evidence="4 7" id="KW-1133">Transmembrane helix</keyword>
<dbReference type="InterPro" id="IPR028094">
    <property type="entry name" value="RTC4_C"/>
</dbReference>
<dbReference type="EMBL" id="NPHW01002246">
    <property type="protein sequence ID" value="OXV11867.1"/>
    <property type="molecule type" value="Genomic_DNA"/>
</dbReference>
<protein>
    <recommendedName>
        <fullName evidence="8">Restriction of telomere capping protein 4 C-terminal domain-containing protein</fullName>
    </recommendedName>
</protein>
<feature type="region of interest" description="Disordered" evidence="6">
    <location>
        <begin position="1396"/>
        <end position="1545"/>
    </location>
</feature>
<evidence type="ECO:0000256" key="5">
    <source>
        <dbReference type="ARBA" id="ARBA00023136"/>
    </source>
</evidence>
<keyword evidence="5 7" id="KW-0472">Membrane</keyword>
<feature type="region of interest" description="Disordered" evidence="6">
    <location>
        <begin position="1055"/>
        <end position="1116"/>
    </location>
</feature>
<accession>A0A232M6X3</accession>
<comment type="subcellular location">
    <subcellularLocation>
        <location evidence="1">Membrane</location>
        <topology evidence="1">Multi-pass membrane protein</topology>
    </subcellularLocation>
</comment>
<feature type="region of interest" description="Disordered" evidence="6">
    <location>
        <begin position="1"/>
        <end position="77"/>
    </location>
</feature>
<keyword evidence="10" id="KW-1185">Reference proteome</keyword>
<evidence type="ECO:0000256" key="7">
    <source>
        <dbReference type="SAM" id="Phobius"/>
    </source>
</evidence>
<feature type="compositionally biased region" description="Basic and acidic residues" evidence="6">
    <location>
        <begin position="1253"/>
        <end position="1271"/>
    </location>
</feature>
<feature type="compositionally biased region" description="Basic and acidic residues" evidence="6">
    <location>
        <begin position="154"/>
        <end position="171"/>
    </location>
</feature>
<feature type="region of interest" description="Disordered" evidence="6">
    <location>
        <begin position="446"/>
        <end position="507"/>
    </location>
</feature>
<dbReference type="PANTHER" id="PTHR17920">
    <property type="entry name" value="TRANSMEMBRANE AND COILED-COIL DOMAIN-CONTAINING PROTEIN 4 TMCO4"/>
    <property type="match status" value="1"/>
</dbReference>
<feature type="compositionally biased region" description="Polar residues" evidence="6">
    <location>
        <begin position="17"/>
        <end position="42"/>
    </location>
</feature>
<feature type="compositionally biased region" description="Polar residues" evidence="6">
    <location>
        <begin position="1401"/>
        <end position="1414"/>
    </location>
</feature>
<feature type="compositionally biased region" description="Polar residues" evidence="6">
    <location>
        <begin position="1319"/>
        <end position="1328"/>
    </location>
</feature>
<dbReference type="Pfam" id="PF05277">
    <property type="entry name" value="DUF726"/>
    <property type="match status" value="1"/>
</dbReference>
<feature type="compositionally biased region" description="Basic residues" evidence="6">
    <location>
        <begin position="227"/>
        <end position="236"/>
    </location>
</feature>
<comment type="caution">
    <text evidence="9">The sequence shown here is derived from an EMBL/GenBank/DDBJ whole genome shotgun (WGS) entry which is preliminary data.</text>
</comment>
<feature type="compositionally biased region" description="Basic and acidic residues" evidence="6">
    <location>
        <begin position="43"/>
        <end position="53"/>
    </location>
</feature>
<feature type="compositionally biased region" description="Acidic residues" evidence="6">
    <location>
        <begin position="1528"/>
        <end position="1538"/>
    </location>
</feature>
<dbReference type="SMART" id="SM01312">
    <property type="entry name" value="RTC4"/>
    <property type="match status" value="1"/>
</dbReference>
<dbReference type="InterPro" id="IPR007941">
    <property type="entry name" value="DUF726"/>
</dbReference>
<evidence type="ECO:0000256" key="2">
    <source>
        <dbReference type="ARBA" id="ARBA00009824"/>
    </source>
</evidence>
<comment type="similarity">
    <text evidence="2">Belongs to the TMCO4 family.</text>
</comment>
<feature type="transmembrane region" description="Helical" evidence="7">
    <location>
        <begin position="597"/>
        <end position="619"/>
    </location>
</feature>
<feature type="compositionally biased region" description="Basic and acidic residues" evidence="6">
    <location>
        <begin position="100"/>
        <end position="117"/>
    </location>
</feature>
<dbReference type="SUPFAM" id="SSF53474">
    <property type="entry name" value="alpha/beta-Hydrolases"/>
    <property type="match status" value="1"/>
</dbReference>